<sequence length="125" mass="14081">MLYENIGQVSVGDDFLSSSRLMETSITVKEMTDHGSLLLKPNLEESIVDEFITPTKRNEVIDIVECLNDQLLTYNCNSDIKGKISQVENLITDEKTPKKKVMCGSNAEQLSVVDETLYNSLYTKK</sequence>
<name>A0AAV0WE21_9HEMI</name>
<dbReference type="EMBL" id="CARXXK010000002">
    <property type="protein sequence ID" value="CAI6354037.1"/>
    <property type="molecule type" value="Genomic_DNA"/>
</dbReference>
<gene>
    <name evidence="1" type="ORF">MEUPH1_LOCUS10088</name>
</gene>
<reference evidence="1 2" key="1">
    <citation type="submission" date="2023-01" db="EMBL/GenBank/DDBJ databases">
        <authorList>
            <person name="Whitehead M."/>
        </authorList>
    </citation>
    <scope>NUCLEOTIDE SEQUENCE [LARGE SCALE GENOMIC DNA]</scope>
</reference>
<comment type="caution">
    <text evidence="1">The sequence shown here is derived from an EMBL/GenBank/DDBJ whole genome shotgun (WGS) entry which is preliminary data.</text>
</comment>
<protein>
    <submittedName>
        <fullName evidence="1">Uncharacterized protein</fullName>
    </submittedName>
</protein>
<dbReference type="Proteomes" id="UP001160148">
    <property type="component" value="Unassembled WGS sequence"/>
</dbReference>
<keyword evidence="2" id="KW-1185">Reference proteome</keyword>
<accession>A0AAV0WE21</accession>
<evidence type="ECO:0000313" key="2">
    <source>
        <dbReference type="Proteomes" id="UP001160148"/>
    </source>
</evidence>
<organism evidence="1 2">
    <name type="scientific">Macrosiphum euphorbiae</name>
    <name type="common">potato aphid</name>
    <dbReference type="NCBI Taxonomy" id="13131"/>
    <lineage>
        <taxon>Eukaryota</taxon>
        <taxon>Metazoa</taxon>
        <taxon>Ecdysozoa</taxon>
        <taxon>Arthropoda</taxon>
        <taxon>Hexapoda</taxon>
        <taxon>Insecta</taxon>
        <taxon>Pterygota</taxon>
        <taxon>Neoptera</taxon>
        <taxon>Paraneoptera</taxon>
        <taxon>Hemiptera</taxon>
        <taxon>Sternorrhyncha</taxon>
        <taxon>Aphidomorpha</taxon>
        <taxon>Aphidoidea</taxon>
        <taxon>Aphididae</taxon>
        <taxon>Macrosiphini</taxon>
        <taxon>Macrosiphum</taxon>
    </lineage>
</organism>
<dbReference type="AlphaFoldDB" id="A0AAV0WE21"/>
<proteinExistence type="predicted"/>
<evidence type="ECO:0000313" key="1">
    <source>
        <dbReference type="EMBL" id="CAI6354037.1"/>
    </source>
</evidence>